<evidence type="ECO:0000313" key="2">
    <source>
        <dbReference type="EMBL" id="MDM8200126.1"/>
    </source>
</evidence>
<dbReference type="InterPro" id="IPR005081">
    <property type="entry name" value="SpoIIGA"/>
</dbReference>
<keyword evidence="1" id="KW-1133">Transmembrane helix</keyword>
<dbReference type="Pfam" id="PF03419">
    <property type="entry name" value="Peptidase_U4"/>
    <property type="match status" value="1"/>
</dbReference>
<dbReference type="EC" id="3.4.23.-" evidence="2"/>
<keyword evidence="1" id="KW-0472">Membrane</keyword>
<feature type="transmembrane region" description="Helical" evidence="1">
    <location>
        <begin position="94"/>
        <end position="114"/>
    </location>
</feature>
<dbReference type="RefSeq" id="WP_289598962.1">
    <property type="nucleotide sequence ID" value="NZ_JAUDCL010000003.1"/>
</dbReference>
<feature type="transmembrane region" description="Helical" evidence="1">
    <location>
        <begin position="7"/>
        <end position="26"/>
    </location>
</feature>
<sequence>MGTAVKTVIYLDVLLLVNFLVAYLLLRAVGFVCGTSPGFWRTCAGAVLAALSALILLAPPLPAALSLLYQAASAAAVCRAACPFRGWRCFARQTVWYFLLNLGLAGAVLLALSHDLPLGAQTNNFAVYWAVSPTLLAGCALLVYLTLRLVVLVFGGPKETECWQLQLSLNGAELPPLTALLDTGFLLRDPLSGQAPVLASYTSMRGAVPEAVAVFLEEFFAGACPEPPPGVPIRLIPCKTAGGMRTLPAVGGFSARLSGTGKVRQASRVLVVFTDQTLADASIQALFGTEFYHTARPVQRQFAQAGRERSAAE</sequence>
<reference evidence="2 3" key="1">
    <citation type="submission" date="2023-06" db="EMBL/GenBank/DDBJ databases">
        <title>Identification and characterization of horizontal gene transfer across gut microbiota members of farm animals based on homology search.</title>
        <authorList>
            <person name="Schwarzerova J."/>
            <person name="Nykrynova M."/>
            <person name="Jureckova K."/>
            <person name="Cejkova D."/>
            <person name="Rychlik I."/>
        </authorList>
    </citation>
    <scope>NUCLEOTIDE SEQUENCE [LARGE SCALE GENOMIC DNA]</scope>
    <source>
        <strain evidence="2 3">ET340</strain>
    </source>
</reference>
<dbReference type="GO" id="GO:0016787">
    <property type="term" value="F:hydrolase activity"/>
    <property type="evidence" value="ECO:0007669"/>
    <property type="project" value="UniProtKB-KW"/>
</dbReference>
<proteinExistence type="predicted"/>
<comment type="caution">
    <text evidence="2">The sequence shown here is derived from an EMBL/GenBank/DDBJ whole genome shotgun (WGS) entry which is preliminary data.</text>
</comment>
<gene>
    <name evidence="2" type="ORF">QUW08_02280</name>
</gene>
<feature type="transmembrane region" description="Helical" evidence="1">
    <location>
        <begin position="126"/>
        <end position="147"/>
    </location>
</feature>
<evidence type="ECO:0000256" key="1">
    <source>
        <dbReference type="SAM" id="Phobius"/>
    </source>
</evidence>
<keyword evidence="2" id="KW-0378">Hydrolase</keyword>
<evidence type="ECO:0000313" key="3">
    <source>
        <dbReference type="Proteomes" id="UP001529380"/>
    </source>
</evidence>
<dbReference type="EMBL" id="JAUDCL010000003">
    <property type="protein sequence ID" value="MDM8200126.1"/>
    <property type="molecule type" value="Genomic_DNA"/>
</dbReference>
<organism evidence="2 3">
    <name type="scientific">Allofournierella massiliensis</name>
    <dbReference type="NCBI Taxonomy" id="1650663"/>
    <lineage>
        <taxon>Bacteria</taxon>
        <taxon>Bacillati</taxon>
        <taxon>Bacillota</taxon>
        <taxon>Clostridia</taxon>
        <taxon>Eubacteriales</taxon>
        <taxon>Oscillospiraceae</taxon>
        <taxon>Allofournierella</taxon>
    </lineage>
</organism>
<protein>
    <submittedName>
        <fullName evidence="2">Sigma-E processing peptidase SpoIIGA</fullName>
        <ecNumber evidence="2">3.4.23.-</ecNumber>
    </submittedName>
</protein>
<keyword evidence="1" id="KW-0812">Transmembrane</keyword>
<accession>A0ABT7UMK0</accession>
<dbReference type="Proteomes" id="UP001529380">
    <property type="component" value="Unassembled WGS sequence"/>
</dbReference>
<name>A0ABT7UMK0_9FIRM</name>
<keyword evidence="3" id="KW-1185">Reference proteome</keyword>